<proteinExistence type="predicted"/>
<name>A0ACB7YGA9_9ERIC</name>
<keyword evidence="2" id="KW-1185">Reference proteome</keyword>
<reference evidence="1 2" key="1">
    <citation type="journal article" date="2021" name="Hortic Res">
        <title>High-quality reference genome and annotation aids understanding of berry development for evergreen blueberry (Vaccinium darrowii).</title>
        <authorList>
            <person name="Yu J."/>
            <person name="Hulse-Kemp A.M."/>
            <person name="Babiker E."/>
            <person name="Staton M."/>
        </authorList>
    </citation>
    <scope>NUCLEOTIDE SEQUENCE [LARGE SCALE GENOMIC DNA]</scope>
    <source>
        <strain evidence="2">cv. NJ 8807/NJ 8810</strain>
        <tissue evidence="1">Young leaf</tissue>
    </source>
</reference>
<dbReference type="EMBL" id="CM037158">
    <property type="protein sequence ID" value="KAH7852591.1"/>
    <property type="molecule type" value="Genomic_DNA"/>
</dbReference>
<evidence type="ECO:0000313" key="2">
    <source>
        <dbReference type="Proteomes" id="UP000828048"/>
    </source>
</evidence>
<dbReference type="Proteomes" id="UP000828048">
    <property type="component" value="Chromosome 8"/>
</dbReference>
<accession>A0ACB7YGA9</accession>
<sequence>MYIVLDLRFVVPVFINLALFFLHHHLPYELNLSMNWATFFAILISILFLTTSVKLPLYVTAEPIRAQPRDFSFLLAISLLGSFFLPQSLFGVVFVVTIFLSPWHRFLFESFVRFLIWIWDVLCEIPVLIITCIVQRRQQDERETNTAPPQVVAVAVDIEGNPILHEQPISEPIMAIVVQP</sequence>
<gene>
    <name evidence="1" type="ORF">Vadar_026833</name>
</gene>
<protein>
    <submittedName>
        <fullName evidence="1">Uncharacterized protein</fullName>
    </submittedName>
</protein>
<organism evidence="1 2">
    <name type="scientific">Vaccinium darrowii</name>
    <dbReference type="NCBI Taxonomy" id="229202"/>
    <lineage>
        <taxon>Eukaryota</taxon>
        <taxon>Viridiplantae</taxon>
        <taxon>Streptophyta</taxon>
        <taxon>Embryophyta</taxon>
        <taxon>Tracheophyta</taxon>
        <taxon>Spermatophyta</taxon>
        <taxon>Magnoliopsida</taxon>
        <taxon>eudicotyledons</taxon>
        <taxon>Gunneridae</taxon>
        <taxon>Pentapetalae</taxon>
        <taxon>asterids</taxon>
        <taxon>Ericales</taxon>
        <taxon>Ericaceae</taxon>
        <taxon>Vaccinioideae</taxon>
        <taxon>Vaccinieae</taxon>
        <taxon>Vaccinium</taxon>
    </lineage>
</organism>
<comment type="caution">
    <text evidence="1">The sequence shown here is derived from an EMBL/GenBank/DDBJ whole genome shotgun (WGS) entry which is preliminary data.</text>
</comment>
<evidence type="ECO:0000313" key="1">
    <source>
        <dbReference type="EMBL" id="KAH7852591.1"/>
    </source>
</evidence>